<feature type="region of interest" description="Disordered" evidence="1">
    <location>
        <begin position="112"/>
        <end position="133"/>
    </location>
</feature>
<dbReference type="Gene3D" id="1.25.40.10">
    <property type="entry name" value="Tetratricopeptide repeat domain"/>
    <property type="match status" value="1"/>
</dbReference>
<reference evidence="2 3" key="1">
    <citation type="submission" date="2021-01" db="EMBL/GenBank/DDBJ databases">
        <title>Actinoplanes sp. nov. LDG1-01 isolated from lichen.</title>
        <authorList>
            <person name="Saeng-In P."/>
            <person name="Phongsopitanun W."/>
            <person name="Kanchanasin P."/>
            <person name="Yuki M."/>
            <person name="Kudo T."/>
            <person name="Ohkuma M."/>
            <person name="Tanasupawat S."/>
        </authorList>
    </citation>
    <scope>NUCLEOTIDE SEQUENCE [LARGE SCALE GENOMIC DNA]</scope>
    <source>
        <strain evidence="2 3">LDG1-01</strain>
    </source>
</reference>
<evidence type="ECO:0000313" key="2">
    <source>
        <dbReference type="EMBL" id="MBL7258906.1"/>
    </source>
</evidence>
<evidence type="ECO:0000313" key="3">
    <source>
        <dbReference type="Proteomes" id="UP000598996"/>
    </source>
</evidence>
<evidence type="ECO:0000256" key="1">
    <source>
        <dbReference type="SAM" id="MobiDB-lite"/>
    </source>
</evidence>
<accession>A0ABS1VWN9</accession>
<dbReference type="Proteomes" id="UP000598996">
    <property type="component" value="Unassembled WGS sequence"/>
</dbReference>
<name>A0ABS1VWN9_9ACTN</name>
<dbReference type="EMBL" id="JAENHO010000010">
    <property type="protein sequence ID" value="MBL7258906.1"/>
    <property type="molecule type" value="Genomic_DNA"/>
</dbReference>
<gene>
    <name evidence="2" type="ORF">JKJ07_31800</name>
</gene>
<comment type="caution">
    <text evidence="2">The sequence shown here is derived from an EMBL/GenBank/DDBJ whole genome shotgun (WGS) entry which is preliminary data.</text>
</comment>
<protein>
    <submittedName>
        <fullName evidence="2">Uncharacterized protein</fullName>
    </submittedName>
</protein>
<dbReference type="InterPro" id="IPR011990">
    <property type="entry name" value="TPR-like_helical_dom_sf"/>
</dbReference>
<organism evidence="2 3">
    <name type="scientific">Paractinoplanes lichenicola</name>
    <dbReference type="NCBI Taxonomy" id="2802976"/>
    <lineage>
        <taxon>Bacteria</taxon>
        <taxon>Bacillati</taxon>
        <taxon>Actinomycetota</taxon>
        <taxon>Actinomycetes</taxon>
        <taxon>Micromonosporales</taxon>
        <taxon>Micromonosporaceae</taxon>
        <taxon>Paractinoplanes</taxon>
    </lineage>
</organism>
<proteinExistence type="predicted"/>
<sequence length="133" mass="15315">MHPETVEARTLHWHLHERADHIPLVEQIFADHERLLGPDDPRTLHAGVELARLYGWTDPRCTALAARLVEPLYAAPEPDWDDVRAVLHYLSARHAQTGRMDEFHAVWNRYPTPDEDERLAPGDPDYPATDDDL</sequence>
<keyword evidence="3" id="KW-1185">Reference proteome</keyword>